<dbReference type="PANTHER" id="PTHR43155:SF2">
    <property type="entry name" value="CYCLIC DI-GMP PHOSPHODIESTERASE PA4108"/>
    <property type="match status" value="1"/>
</dbReference>
<proteinExistence type="predicted"/>
<keyword evidence="3" id="KW-1185">Reference proteome</keyword>
<dbReference type="Pfam" id="PF11871">
    <property type="entry name" value="DUF3391"/>
    <property type="match status" value="1"/>
</dbReference>
<comment type="caution">
    <text evidence="2">The sequence shown here is derived from an EMBL/GenBank/DDBJ whole genome shotgun (WGS) entry which is preliminary data.</text>
</comment>
<name>I1DY53_9GAMM</name>
<organism evidence="2 3">
    <name type="scientific">Rheinheimera nanhaiensis E407-8</name>
    <dbReference type="NCBI Taxonomy" id="562729"/>
    <lineage>
        <taxon>Bacteria</taxon>
        <taxon>Pseudomonadati</taxon>
        <taxon>Pseudomonadota</taxon>
        <taxon>Gammaproteobacteria</taxon>
        <taxon>Chromatiales</taxon>
        <taxon>Chromatiaceae</taxon>
        <taxon>Rheinheimera</taxon>
    </lineage>
</organism>
<dbReference type="SUPFAM" id="SSF109604">
    <property type="entry name" value="HD-domain/PDEase-like"/>
    <property type="match status" value="1"/>
</dbReference>
<evidence type="ECO:0000259" key="1">
    <source>
        <dbReference type="SMART" id="SM00471"/>
    </source>
</evidence>
<dbReference type="InterPro" id="IPR003607">
    <property type="entry name" value="HD/PDEase_dom"/>
</dbReference>
<sequence length="378" mass="41544">MPYQEVRIADLQPGSYVVQVLQQSGEVIVKHAGWVRNAQAVDMLRRKGVQVVLVDPAKALKPEPAEGLTDSTTPTARSDEAAARSLFSDEWPKAERALLNTQKAQRQLLDAARQQQQIDLTLVYEVSAGLAESISRNQDVLLCLSRIAEQSDSLLQHSINCAVYMAAFGRYLNLPPHKVQALITAALLHDIGKAINPDLLQAEDHKAIPASLNALQKTANLSGEVSLWISQHCAHLDGSGSPKISAGQIEKASRMLAIVNSYEKLTSPQTSKLGPLAASRLLLERTPHKLDAELLQQFIKCIGIYPPGSVVKLTSGKLALVLENNAKKPLLPKVKVFYHSVHQHHVTPKVLDLARQQEEQIDSCVELKKYGLDVRNYI</sequence>
<dbReference type="Proteomes" id="UP000004374">
    <property type="component" value="Unassembled WGS sequence"/>
</dbReference>
<dbReference type="RefSeq" id="WP_008221179.1">
    <property type="nucleotide sequence ID" value="NZ_BAFK01000009.1"/>
</dbReference>
<dbReference type="STRING" id="562729.RNAN_1970"/>
<feature type="domain" description="HD/PDEase" evidence="1">
    <location>
        <begin position="150"/>
        <end position="274"/>
    </location>
</feature>
<accession>I1DY53</accession>
<gene>
    <name evidence="2" type="ORF">RNAN_1970</name>
</gene>
<dbReference type="InterPro" id="IPR006675">
    <property type="entry name" value="HDIG_dom"/>
</dbReference>
<dbReference type="InterPro" id="IPR021812">
    <property type="entry name" value="DUF3391"/>
</dbReference>
<reference evidence="2 3" key="1">
    <citation type="journal article" date="2012" name="J. Bacteriol.">
        <title>Genome Sequence of the Protease-Producing Bacterium Rheinheimera nanhaiensis E407-8T, Isolated from Deep-Sea Sediment of the South China Sea.</title>
        <authorList>
            <person name="Zhang X.-Y."/>
            <person name="Zhang Y.-J."/>
            <person name="Qin Q.-L."/>
            <person name="Xie B.-B."/>
            <person name="Chen X.-L."/>
            <person name="Zhou B.-C."/>
            <person name="Zhang Y.-Z."/>
        </authorList>
    </citation>
    <scope>NUCLEOTIDE SEQUENCE [LARGE SCALE GENOMIC DNA]</scope>
    <source>
        <strain evidence="2 3">E407-8</strain>
    </source>
</reference>
<evidence type="ECO:0000313" key="3">
    <source>
        <dbReference type="Proteomes" id="UP000004374"/>
    </source>
</evidence>
<dbReference type="PANTHER" id="PTHR43155">
    <property type="entry name" value="CYCLIC DI-GMP PHOSPHODIESTERASE PA4108-RELATED"/>
    <property type="match status" value="1"/>
</dbReference>
<dbReference type="EMBL" id="BAFK01000009">
    <property type="protein sequence ID" value="GAB58981.1"/>
    <property type="molecule type" value="Genomic_DNA"/>
</dbReference>
<dbReference type="OrthoDB" id="9802066at2"/>
<dbReference type="NCBIfam" id="TIGR00277">
    <property type="entry name" value="HDIG"/>
    <property type="match status" value="1"/>
</dbReference>
<dbReference type="AlphaFoldDB" id="I1DY53"/>
<protein>
    <recommendedName>
        <fullName evidence="1">HD/PDEase domain-containing protein</fullName>
    </recommendedName>
</protein>
<dbReference type="CDD" id="cd00077">
    <property type="entry name" value="HDc"/>
    <property type="match status" value="1"/>
</dbReference>
<evidence type="ECO:0000313" key="2">
    <source>
        <dbReference type="EMBL" id="GAB58981.1"/>
    </source>
</evidence>
<dbReference type="Gene3D" id="1.10.3210.10">
    <property type="entry name" value="Hypothetical protein af1432"/>
    <property type="match status" value="1"/>
</dbReference>
<dbReference type="SMART" id="SM00471">
    <property type="entry name" value="HDc"/>
    <property type="match status" value="1"/>
</dbReference>
<dbReference type="Pfam" id="PF13487">
    <property type="entry name" value="HD_5"/>
    <property type="match status" value="1"/>
</dbReference>